<protein>
    <submittedName>
        <fullName evidence="4">Methyltransferase-like protein 4</fullName>
    </submittedName>
</protein>
<dbReference type="Proteomes" id="UP000887572">
    <property type="component" value="Unplaced"/>
</dbReference>
<dbReference type="AlphaFoldDB" id="A0A914HXL6"/>
<accession>A0A914HXL6</accession>
<dbReference type="PROSITE" id="PS51143">
    <property type="entry name" value="MT_A70"/>
    <property type="match status" value="1"/>
</dbReference>
<reference evidence="4" key="1">
    <citation type="submission" date="2022-11" db="UniProtKB">
        <authorList>
            <consortium name="WormBaseParasite"/>
        </authorList>
    </citation>
    <scope>IDENTIFICATION</scope>
</reference>
<sequence length="395" mass="45432">MIFIEKDLALFDDLELFNLVYQPQLGDTKSQLKPRDEFYQIWTPFYMNSQLKNLMNDEKEPNTGKRKRRKRKAPSPPLEGGEMRDFLFSNCRHVRSLFEKFKSTFKSFDDANNQRTNEIARHCVKMAPLFHHSVLFADGSGLLETVKMAECPPPFSSPADLATTDGGADGRDNAAILCSNGRNCDVALTRHFLSQRFDKFDFIVADPPWPNRTVKRQRTYQMFRAGKLSLDHPLDRLGQLPIPQILADGALFCIWLSNSRTAHTVAHELLDKWKMRKLAQWHWLKICRTGEPVCAFRPEHKVPFESLLIACKDCAADTAKWEKIPKDFCVVSVPNANPSRKPPISLLLQQLGFICPVKNGLELYARYLLPNFTSVGYEATKIMAKFTNKKREFWE</sequence>
<dbReference type="GO" id="GO:0003676">
    <property type="term" value="F:nucleic acid binding"/>
    <property type="evidence" value="ECO:0007669"/>
    <property type="project" value="InterPro"/>
</dbReference>
<dbReference type="SUPFAM" id="SSF53335">
    <property type="entry name" value="S-adenosyl-L-methionine-dependent methyltransferases"/>
    <property type="match status" value="1"/>
</dbReference>
<dbReference type="PANTHER" id="PTHR12829">
    <property type="entry name" value="N6-ADENOSINE-METHYLTRANSFERASE"/>
    <property type="match status" value="1"/>
</dbReference>
<evidence type="ECO:0000256" key="2">
    <source>
        <dbReference type="SAM" id="MobiDB-lite"/>
    </source>
</evidence>
<name>A0A914HXL6_GLORO</name>
<dbReference type="InterPro" id="IPR002052">
    <property type="entry name" value="DNA_methylase_N6_adenine_CS"/>
</dbReference>
<dbReference type="InterPro" id="IPR029063">
    <property type="entry name" value="SAM-dependent_MTases_sf"/>
</dbReference>
<dbReference type="PANTHER" id="PTHR12829:SF4">
    <property type="entry name" value="N(6)-ADENINE-SPECIFIC METHYLTRANSFERASE METTL4"/>
    <property type="match status" value="1"/>
</dbReference>
<organism evidence="3 4">
    <name type="scientific">Globodera rostochiensis</name>
    <name type="common">Golden nematode worm</name>
    <name type="synonym">Heterodera rostochiensis</name>
    <dbReference type="NCBI Taxonomy" id="31243"/>
    <lineage>
        <taxon>Eukaryota</taxon>
        <taxon>Metazoa</taxon>
        <taxon>Ecdysozoa</taxon>
        <taxon>Nematoda</taxon>
        <taxon>Chromadorea</taxon>
        <taxon>Rhabditida</taxon>
        <taxon>Tylenchina</taxon>
        <taxon>Tylenchomorpha</taxon>
        <taxon>Tylenchoidea</taxon>
        <taxon>Heteroderidae</taxon>
        <taxon>Heteroderinae</taxon>
        <taxon>Globodera</taxon>
    </lineage>
</organism>
<dbReference type="GO" id="GO:0032259">
    <property type="term" value="P:methylation"/>
    <property type="evidence" value="ECO:0007669"/>
    <property type="project" value="InterPro"/>
</dbReference>
<feature type="region of interest" description="Disordered" evidence="2">
    <location>
        <begin position="53"/>
        <end position="81"/>
    </location>
</feature>
<dbReference type="GO" id="GO:0005634">
    <property type="term" value="C:nucleus"/>
    <property type="evidence" value="ECO:0007669"/>
    <property type="project" value="TreeGrafter"/>
</dbReference>
<keyword evidence="3" id="KW-1185">Reference proteome</keyword>
<proteinExistence type="inferred from homology"/>
<dbReference type="WBParaSite" id="Gr19_v10_g5415.t1">
    <property type="protein sequence ID" value="Gr19_v10_g5415.t1"/>
    <property type="gene ID" value="Gr19_v10_g5415"/>
</dbReference>
<dbReference type="GO" id="GO:0008168">
    <property type="term" value="F:methyltransferase activity"/>
    <property type="evidence" value="ECO:0007669"/>
    <property type="project" value="InterPro"/>
</dbReference>
<dbReference type="PROSITE" id="PS00092">
    <property type="entry name" value="N6_MTASE"/>
    <property type="match status" value="1"/>
</dbReference>
<evidence type="ECO:0000256" key="1">
    <source>
        <dbReference type="PROSITE-ProRule" id="PRU00489"/>
    </source>
</evidence>
<evidence type="ECO:0000313" key="4">
    <source>
        <dbReference type="WBParaSite" id="Gr19_v10_g5415.t1"/>
    </source>
</evidence>
<comment type="similarity">
    <text evidence="1">Belongs to the MT-A70-like family.</text>
</comment>
<feature type="compositionally biased region" description="Basic residues" evidence="2">
    <location>
        <begin position="64"/>
        <end position="73"/>
    </location>
</feature>
<dbReference type="Pfam" id="PF05063">
    <property type="entry name" value="MT-A70"/>
    <property type="match status" value="1"/>
</dbReference>
<dbReference type="InterPro" id="IPR007757">
    <property type="entry name" value="MT-A70-like"/>
</dbReference>
<evidence type="ECO:0000313" key="3">
    <source>
        <dbReference type="Proteomes" id="UP000887572"/>
    </source>
</evidence>